<keyword evidence="2" id="KW-0805">Transcription regulation</keyword>
<dbReference type="SUPFAM" id="SSF53850">
    <property type="entry name" value="Periplasmic binding protein-like II"/>
    <property type="match status" value="1"/>
</dbReference>
<evidence type="ECO:0000313" key="6">
    <source>
        <dbReference type="EMBL" id="SEP00251.1"/>
    </source>
</evidence>
<gene>
    <name evidence="6" type="ORF">SAMN04489732_103166</name>
</gene>
<dbReference type="InterPro" id="IPR005119">
    <property type="entry name" value="LysR_subst-bd"/>
</dbReference>
<sequence>MELQQLAYFIAVADEGSFTRGAQRERVVQSTMSAAVGRLEHELGQSLFRRIGHRIELTAAGGILLDRARAIVGAARDVRRELDSLDGGLHGTVTLGTVLSTGTFPLAEVLGAIRRDHPGIALRVQFSPLTLDRHLDRIADGTFDLALIPEPDTTVASIGLRPVGTLDLVLAAAPDTPLPDRPLRCADLADVPFIDFPAGWANRTRTDELFARAGVERDVAIEVADPAMALDLVRGGLGIAFVPRRLTEDRHDIRTVVLEMPALSRVLMLARLGRKQSPAVETVHRALLEHAATVG</sequence>
<dbReference type="GO" id="GO:0003700">
    <property type="term" value="F:DNA-binding transcription factor activity"/>
    <property type="evidence" value="ECO:0007669"/>
    <property type="project" value="InterPro"/>
</dbReference>
<dbReference type="InterPro" id="IPR050950">
    <property type="entry name" value="HTH-type_LysR_regulators"/>
</dbReference>
<dbReference type="PROSITE" id="PS50931">
    <property type="entry name" value="HTH_LYSR"/>
    <property type="match status" value="1"/>
</dbReference>
<evidence type="ECO:0000256" key="1">
    <source>
        <dbReference type="ARBA" id="ARBA00009437"/>
    </source>
</evidence>
<dbReference type="Gene3D" id="1.10.10.10">
    <property type="entry name" value="Winged helix-like DNA-binding domain superfamily/Winged helix DNA-binding domain"/>
    <property type="match status" value="1"/>
</dbReference>
<keyword evidence="7" id="KW-1185">Reference proteome</keyword>
<evidence type="ECO:0000256" key="4">
    <source>
        <dbReference type="ARBA" id="ARBA00023163"/>
    </source>
</evidence>
<dbReference type="OrthoDB" id="3673085at2"/>
<dbReference type="InterPro" id="IPR000847">
    <property type="entry name" value="LysR_HTH_N"/>
</dbReference>
<reference evidence="7" key="1">
    <citation type="submission" date="2016-10" db="EMBL/GenBank/DDBJ databases">
        <authorList>
            <person name="Varghese N."/>
            <person name="Submissions S."/>
        </authorList>
    </citation>
    <scope>NUCLEOTIDE SEQUENCE [LARGE SCALE GENOMIC DNA]</scope>
    <source>
        <strain evidence="7">DSM 44993</strain>
    </source>
</reference>
<evidence type="ECO:0000313" key="7">
    <source>
        <dbReference type="Proteomes" id="UP000198582"/>
    </source>
</evidence>
<proteinExistence type="inferred from homology"/>
<dbReference type="InterPro" id="IPR036388">
    <property type="entry name" value="WH-like_DNA-bd_sf"/>
</dbReference>
<dbReference type="InterPro" id="IPR036390">
    <property type="entry name" value="WH_DNA-bd_sf"/>
</dbReference>
<dbReference type="Proteomes" id="UP000198582">
    <property type="component" value="Unassembled WGS sequence"/>
</dbReference>
<dbReference type="GO" id="GO:0005829">
    <property type="term" value="C:cytosol"/>
    <property type="evidence" value="ECO:0007669"/>
    <property type="project" value="TreeGrafter"/>
</dbReference>
<dbReference type="RefSeq" id="WP_091615088.1">
    <property type="nucleotide sequence ID" value="NZ_FOEF01000003.1"/>
</dbReference>
<accession>A0A1H8UAM2</accession>
<organism evidence="6 7">
    <name type="scientific">Amycolatopsis saalfeldensis</name>
    <dbReference type="NCBI Taxonomy" id="394193"/>
    <lineage>
        <taxon>Bacteria</taxon>
        <taxon>Bacillati</taxon>
        <taxon>Actinomycetota</taxon>
        <taxon>Actinomycetes</taxon>
        <taxon>Pseudonocardiales</taxon>
        <taxon>Pseudonocardiaceae</taxon>
        <taxon>Amycolatopsis</taxon>
    </lineage>
</organism>
<dbReference type="STRING" id="394193.SAMN04489732_103166"/>
<evidence type="ECO:0000256" key="3">
    <source>
        <dbReference type="ARBA" id="ARBA00023125"/>
    </source>
</evidence>
<protein>
    <submittedName>
        <fullName evidence="6">DNA-binding transcriptional regulator, LysR family</fullName>
    </submittedName>
</protein>
<keyword evidence="3 6" id="KW-0238">DNA-binding</keyword>
<comment type="similarity">
    <text evidence="1">Belongs to the LysR transcriptional regulatory family.</text>
</comment>
<dbReference type="PANTHER" id="PTHR30419">
    <property type="entry name" value="HTH-TYPE TRANSCRIPTIONAL REGULATOR YBHD"/>
    <property type="match status" value="1"/>
</dbReference>
<dbReference type="AlphaFoldDB" id="A0A1H8UAM2"/>
<evidence type="ECO:0000259" key="5">
    <source>
        <dbReference type="PROSITE" id="PS50931"/>
    </source>
</evidence>
<dbReference type="Pfam" id="PF00126">
    <property type="entry name" value="HTH_1"/>
    <property type="match status" value="1"/>
</dbReference>
<keyword evidence="4" id="KW-0804">Transcription</keyword>
<feature type="domain" description="HTH lysR-type" evidence="5">
    <location>
        <begin position="1"/>
        <end position="58"/>
    </location>
</feature>
<dbReference type="SUPFAM" id="SSF46785">
    <property type="entry name" value="Winged helix' DNA-binding domain"/>
    <property type="match status" value="1"/>
</dbReference>
<name>A0A1H8UAM2_9PSEU</name>
<dbReference type="Pfam" id="PF03466">
    <property type="entry name" value="LysR_substrate"/>
    <property type="match status" value="1"/>
</dbReference>
<dbReference type="GO" id="GO:0003677">
    <property type="term" value="F:DNA binding"/>
    <property type="evidence" value="ECO:0007669"/>
    <property type="project" value="UniProtKB-KW"/>
</dbReference>
<dbReference type="Gene3D" id="3.40.190.290">
    <property type="match status" value="1"/>
</dbReference>
<dbReference type="EMBL" id="FOEF01000003">
    <property type="protein sequence ID" value="SEP00251.1"/>
    <property type="molecule type" value="Genomic_DNA"/>
</dbReference>
<dbReference type="FunFam" id="1.10.10.10:FF:000001">
    <property type="entry name" value="LysR family transcriptional regulator"/>
    <property type="match status" value="1"/>
</dbReference>
<evidence type="ECO:0000256" key="2">
    <source>
        <dbReference type="ARBA" id="ARBA00023015"/>
    </source>
</evidence>